<dbReference type="PANTHER" id="PTHR45458:SF1">
    <property type="entry name" value="SHORT CHAIN DEHYDROGENASE"/>
    <property type="match status" value="1"/>
</dbReference>
<proteinExistence type="predicted"/>
<reference evidence="1 2" key="1">
    <citation type="submission" date="2017-03" db="EMBL/GenBank/DDBJ databases">
        <title>Genome sequence of Clostridium hungatei DSM 14427.</title>
        <authorList>
            <person name="Poehlein A."/>
            <person name="Daniel R."/>
        </authorList>
    </citation>
    <scope>NUCLEOTIDE SEQUENCE [LARGE SCALE GENOMIC DNA]</scope>
    <source>
        <strain evidence="1 2">DSM 14427</strain>
    </source>
</reference>
<organism evidence="1 2">
    <name type="scientific">Ruminiclostridium hungatei</name>
    <name type="common">Clostridium hungatei</name>
    <dbReference type="NCBI Taxonomy" id="48256"/>
    <lineage>
        <taxon>Bacteria</taxon>
        <taxon>Bacillati</taxon>
        <taxon>Bacillota</taxon>
        <taxon>Clostridia</taxon>
        <taxon>Eubacteriales</taxon>
        <taxon>Oscillospiraceae</taxon>
        <taxon>Ruminiclostridium</taxon>
    </lineage>
</organism>
<dbReference type="GO" id="GO:0016616">
    <property type="term" value="F:oxidoreductase activity, acting on the CH-OH group of donors, NAD or NADP as acceptor"/>
    <property type="evidence" value="ECO:0007669"/>
    <property type="project" value="TreeGrafter"/>
</dbReference>
<dbReference type="STRING" id="48256.CLHUN_32660"/>
<dbReference type="InterPro" id="IPR036291">
    <property type="entry name" value="NAD(P)-bd_dom_sf"/>
</dbReference>
<dbReference type="EMBL" id="MZGX01000024">
    <property type="protein sequence ID" value="OPX42782.1"/>
    <property type="molecule type" value="Genomic_DNA"/>
</dbReference>
<protein>
    <submittedName>
        <fullName evidence="1">C-factor</fullName>
    </submittedName>
</protein>
<comment type="caution">
    <text evidence="1">The sequence shown here is derived from an EMBL/GenBank/DDBJ whole genome shotgun (WGS) entry which is preliminary data.</text>
</comment>
<evidence type="ECO:0000313" key="2">
    <source>
        <dbReference type="Proteomes" id="UP000191554"/>
    </source>
</evidence>
<dbReference type="InterPro" id="IPR002347">
    <property type="entry name" value="SDR_fam"/>
</dbReference>
<evidence type="ECO:0000313" key="1">
    <source>
        <dbReference type="EMBL" id="OPX42782.1"/>
    </source>
</evidence>
<name>A0A1V4SFT9_RUMHU</name>
<keyword evidence="2" id="KW-1185">Reference proteome</keyword>
<accession>A0A1V4SFT9</accession>
<dbReference type="OrthoDB" id="9803333at2"/>
<dbReference type="SUPFAM" id="SSF51735">
    <property type="entry name" value="NAD(P)-binding Rossmann-fold domains"/>
    <property type="match status" value="1"/>
</dbReference>
<dbReference type="Proteomes" id="UP000191554">
    <property type="component" value="Unassembled WGS sequence"/>
</dbReference>
<dbReference type="PANTHER" id="PTHR45458">
    <property type="entry name" value="SHORT-CHAIN DEHYDROGENASE/REDUCTASE SDR"/>
    <property type="match status" value="1"/>
</dbReference>
<dbReference type="Pfam" id="PF00106">
    <property type="entry name" value="adh_short"/>
    <property type="match status" value="1"/>
</dbReference>
<dbReference type="PRINTS" id="PR00081">
    <property type="entry name" value="GDHRDH"/>
</dbReference>
<gene>
    <name evidence="1" type="primary">csgA</name>
    <name evidence="1" type="ORF">CLHUN_32660</name>
</gene>
<sequence length="234" mass="25972">MKRVLITGVAGGLGLCLAKEFIRKSYFVFGFDNEHNDKLGLLKAEYADQFEFFRVNTGEDKAVDNAAEMLKKKIDSLDIIINAAAILPPDSANLLEDFDISQAIEVFSVNSLGPLRIVKSLLPLVKNGEDKLIVNISSEAGSMSTHCDYINRYDYCMSKAALNMQSIILQRYLKPDGIKILAVHPGWVRTRMGGWDAPVLPGDSAKGIAKLADKYMHDLDAGIYFDYDGNTRSW</sequence>
<dbReference type="RefSeq" id="WP_080065705.1">
    <property type="nucleotide sequence ID" value="NZ_MZGX01000024.1"/>
</dbReference>
<dbReference type="AlphaFoldDB" id="A0A1V4SFT9"/>
<dbReference type="InterPro" id="IPR052184">
    <property type="entry name" value="SDR_enzymes"/>
</dbReference>
<dbReference type="Gene3D" id="3.40.50.720">
    <property type="entry name" value="NAD(P)-binding Rossmann-like Domain"/>
    <property type="match status" value="1"/>
</dbReference>